<keyword evidence="4 5" id="KW-0472">Membrane</keyword>
<proteinExistence type="predicted"/>
<keyword evidence="7" id="KW-1185">Reference proteome</keyword>
<evidence type="ECO:0000256" key="3">
    <source>
        <dbReference type="ARBA" id="ARBA00022989"/>
    </source>
</evidence>
<evidence type="ECO:0000256" key="2">
    <source>
        <dbReference type="ARBA" id="ARBA00022692"/>
    </source>
</evidence>
<dbReference type="FunFam" id="1.20.1540.10:FF:000004">
    <property type="entry name" value="Transmembrane protein 115"/>
    <property type="match status" value="1"/>
</dbReference>
<dbReference type="InterPro" id="IPR035952">
    <property type="entry name" value="Rhomboid-like_sf"/>
</dbReference>
<keyword evidence="3 5" id="KW-1133">Transmembrane helix</keyword>
<organism evidence="6 7">
    <name type="scientific">Chlamydomonas eustigma</name>
    <dbReference type="NCBI Taxonomy" id="1157962"/>
    <lineage>
        <taxon>Eukaryota</taxon>
        <taxon>Viridiplantae</taxon>
        <taxon>Chlorophyta</taxon>
        <taxon>core chlorophytes</taxon>
        <taxon>Chlorophyceae</taxon>
        <taxon>CS clade</taxon>
        <taxon>Chlamydomonadales</taxon>
        <taxon>Chlamydomonadaceae</taxon>
        <taxon>Chlamydomonas</taxon>
    </lineage>
</organism>
<dbReference type="InterPro" id="IPR013861">
    <property type="entry name" value="TMEM115/Pdh1/Rbl19"/>
</dbReference>
<evidence type="ECO:0008006" key="8">
    <source>
        <dbReference type="Google" id="ProtNLM"/>
    </source>
</evidence>
<comment type="caution">
    <text evidence="6">The sequence shown here is derived from an EMBL/GenBank/DDBJ whole genome shotgun (WGS) entry which is preliminary data.</text>
</comment>
<dbReference type="GO" id="GO:0005794">
    <property type="term" value="C:Golgi apparatus"/>
    <property type="evidence" value="ECO:0007669"/>
    <property type="project" value="TreeGrafter"/>
</dbReference>
<dbReference type="PANTHER" id="PTHR13377">
    <property type="entry name" value="PLACENTAL PROTEIN 6"/>
    <property type="match status" value="1"/>
</dbReference>
<evidence type="ECO:0000256" key="4">
    <source>
        <dbReference type="ARBA" id="ARBA00023136"/>
    </source>
</evidence>
<dbReference type="Proteomes" id="UP000232323">
    <property type="component" value="Unassembled WGS sequence"/>
</dbReference>
<evidence type="ECO:0000256" key="5">
    <source>
        <dbReference type="SAM" id="Phobius"/>
    </source>
</evidence>
<feature type="transmembrane region" description="Helical" evidence="5">
    <location>
        <begin position="51"/>
        <end position="76"/>
    </location>
</feature>
<feature type="transmembrane region" description="Helical" evidence="5">
    <location>
        <begin position="12"/>
        <end position="31"/>
    </location>
</feature>
<reference evidence="6 7" key="1">
    <citation type="submission" date="2017-08" db="EMBL/GenBank/DDBJ databases">
        <title>Acidophilic green algal genome provides insights into adaptation to an acidic environment.</title>
        <authorList>
            <person name="Hirooka S."/>
            <person name="Hirose Y."/>
            <person name="Kanesaki Y."/>
            <person name="Higuchi S."/>
            <person name="Fujiwara T."/>
            <person name="Onuma R."/>
            <person name="Era A."/>
            <person name="Ohbayashi R."/>
            <person name="Uzuka A."/>
            <person name="Nozaki H."/>
            <person name="Yoshikawa H."/>
            <person name="Miyagishima S.Y."/>
        </authorList>
    </citation>
    <scope>NUCLEOTIDE SEQUENCE [LARGE SCALE GENOMIC DNA]</scope>
    <source>
        <strain evidence="6 7">NIES-2499</strain>
    </source>
</reference>
<name>A0A250WVM0_9CHLO</name>
<dbReference type="AlphaFoldDB" id="A0A250WVM0"/>
<dbReference type="Pfam" id="PF08551">
    <property type="entry name" value="DUF1751"/>
    <property type="match status" value="1"/>
</dbReference>
<evidence type="ECO:0000313" key="7">
    <source>
        <dbReference type="Proteomes" id="UP000232323"/>
    </source>
</evidence>
<feature type="transmembrane region" description="Helical" evidence="5">
    <location>
        <begin position="159"/>
        <end position="175"/>
    </location>
</feature>
<feature type="transmembrane region" description="Helical" evidence="5">
    <location>
        <begin position="88"/>
        <end position="113"/>
    </location>
</feature>
<dbReference type="PANTHER" id="PTHR13377:SF3">
    <property type="entry name" value="TRANSMEMBRANE PROTEIN 115"/>
    <property type="match status" value="1"/>
</dbReference>
<sequence length="300" mass="33274">MLPGGHVPKITRLSKALSALLFIIFAVNYLVPETSGYLALVPGRTLPCIWNLVTAGFLTTNVFKLISELLALILLARLVEPVYGSKEFLKFIFIVDFATCLSVFVCVYITYAATAYGDLLYIKFHGFHGIAAGLLVAVKQVMQDQDITLFGSLKFSIRYLPIVVIFIATAVAVALQDLYSIPFMYFGAYSAWLYLRFFQYQQDSEIQGDSSEAFKFSGCFPPYLTVAIDPIASVLGFIFRLKHAPLNTEVQSQLLKSGPSMLGSDAADANRRRERGAKALEERLGMKMQQVKDVEAGEEN</sequence>
<keyword evidence="2 5" id="KW-0812">Transmembrane</keyword>
<feature type="transmembrane region" description="Helical" evidence="5">
    <location>
        <begin position="119"/>
        <end position="138"/>
    </location>
</feature>
<dbReference type="OrthoDB" id="73612at2759"/>
<gene>
    <name evidence="6" type="ORF">CEUSTIGMA_g2339.t1</name>
</gene>
<evidence type="ECO:0000313" key="6">
    <source>
        <dbReference type="EMBL" id="GAX74893.1"/>
    </source>
</evidence>
<evidence type="ECO:0000256" key="1">
    <source>
        <dbReference type="ARBA" id="ARBA00004141"/>
    </source>
</evidence>
<dbReference type="Gene3D" id="1.20.1540.10">
    <property type="entry name" value="Rhomboid-like"/>
    <property type="match status" value="1"/>
</dbReference>
<dbReference type="STRING" id="1157962.A0A250WVM0"/>
<comment type="subcellular location">
    <subcellularLocation>
        <location evidence="1">Membrane</location>
        <topology evidence="1">Multi-pass membrane protein</topology>
    </subcellularLocation>
</comment>
<dbReference type="EMBL" id="BEGY01000009">
    <property type="protein sequence ID" value="GAX74893.1"/>
    <property type="molecule type" value="Genomic_DNA"/>
</dbReference>
<accession>A0A250WVM0</accession>
<dbReference type="GO" id="GO:0016020">
    <property type="term" value="C:membrane"/>
    <property type="evidence" value="ECO:0007669"/>
    <property type="project" value="UniProtKB-SubCell"/>
</dbReference>
<dbReference type="GO" id="GO:0006890">
    <property type="term" value="P:retrograde vesicle-mediated transport, Golgi to endoplasmic reticulum"/>
    <property type="evidence" value="ECO:0007669"/>
    <property type="project" value="InterPro"/>
</dbReference>
<dbReference type="SUPFAM" id="SSF144091">
    <property type="entry name" value="Rhomboid-like"/>
    <property type="match status" value="1"/>
</dbReference>
<protein>
    <recommendedName>
        <fullName evidence="8">Peptidase S54 rhomboid domain-containing protein</fullName>
    </recommendedName>
</protein>
<dbReference type="SMART" id="SM01160">
    <property type="entry name" value="DUF1751"/>
    <property type="match status" value="1"/>
</dbReference>